<keyword evidence="1" id="KW-0812">Transmembrane</keyword>
<proteinExistence type="predicted"/>
<keyword evidence="1" id="KW-1133">Transmembrane helix</keyword>
<protein>
    <submittedName>
        <fullName evidence="2">Uncharacterized protein</fullName>
    </submittedName>
</protein>
<dbReference type="InterPro" id="IPR045519">
    <property type="entry name" value="DUF6476"/>
</dbReference>
<accession>A0A1H2Y1G5</accession>
<reference evidence="2 3" key="1">
    <citation type="submission" date="2016-10" db="EMBL/GenBank/DDBJ databases">
        <authorList>
            <person name="de Groot N.N."/>
        </authorList>
    </citation>
    <scope>NUCLEOTIDE SEQUENCE [LARGE SCALE GENOMIC DNA]</scope>
    <source>
        <strain evidence="2 3">CGMCC 1.8894</strain>
    </source>
</reference>
<evidence type="ECO:0000313" key="2">
    <source>
        <dbReference type="EMBL" id="SDW98419.1"/>
    </source>
</evidence>
<dbReference type="Pfam" id="PF20082">
    <property type="entry name" value="DUF6476"/>
    <property type="match status" value="1"/>
</dbReference>
<keyword evidence="3" id="KW-1185">Reference proteome</keyword>
<sequence>MQKLPENETPTDLRFLKLLVTALAGVMILGVVVVAATLVIRLSAPSTALALPDQITLPEGVALQAVTLARDWVVVVSEAGEILLYDRATGGLINRVRPD</sequence>
<feature type="transmembrane region" description="Helical" evidence="1">
    <location>
        <begin position="15"/>
        <end position="40"/>
    </location>
</feature>
<dbReference type="STRING" id="564137.SAMN04488238_104369"/>
<gene>
    <name evidence="2" type="ORF">SAMN04488238_104369</name>
</gene>
<keyword evidence="1" id="KW-0472">Membrane</keyword>
<evidence type="ECO:0000256" key="1">
    <source>
        <dbReference type="SAM" id="Phobius"/>
    </source>
</evidence>
<name>A0A1H2Y1G5_9RHOB</name>
<organism evidence="2 3">
    <name type="scientific">Roseicitreum antarcticum</name>
    <dbReference type="NCBI Taxonomy" id="564137"/>
    <lineage>
        <taxon>Bacteria</taxon>
        <taxon>Pseudomonadati</taxon>
        <taxon>Pseudomonadota</taxon>
        <taxon>Alphaproteobacteria</taxon>
        <taxon>Rhodobacterales</taxon>
        <taxon>Paracoccaceae</taxon>
        <taxon>Roseicitreum</taxon>
    </lineage>
</organism>
<dbReference type="AlphaFoldDB" id="A0A1H2Y1G5"/>
<evidence type="ECO:0000313" key="3">
    <source>
        <dbReference type="Proteomes" id="UP000198539"/>
    </source>
</evidence>
<dbReference type="Proteomes" id="UP000198539">
    <property type="component" value="Unassembled WGS sequence"/>
</dbReference>
<dbReference type="EMBL" id="FNOM01000004">
    <property type="protein sequence ID" value="SDW98419.1"/>
    <property type="molecule type" value="Genomic_DNA"/>
</dbReference>